<proteinExistence type="predicted"/>
<evidence type="ECO:0008006" key="2">
    <source>
        <dbReference type="Google" id="ProtNLM"/>
    </source>
</evidence>
<dbReference type="InterPro" id="IPR010323">
    <property type="entry name" value="DUF924"/>
</dbReference>
<reference evidence="1" key="1">
    <citation type="submission" date="2018-05" db="EMBL/GenBank/DDBJ databases">
        <authorList>
            <person name="Lanie J.A."/>
            <person name="Ng W.-L."/>
            <person name="Kazmierczak K.M."/>
            <person name="Andrzejewski T.M."/>
            <person name="Davidsen T.M."/>
            <person name="Wayne K.J."/>
            <person name="Tettelin H."/>
            <person name="Glass J.I."/>
            <person name="Rusch D."/>
            <person name="Podicherti R."/>
            <person name="Tsui H.-C.T."/>
            <person name="Winkler M.E."/>
        </authorList>
    </citation>
    <scope>NUCLEOTIDE SEQUENCE</scope>
</reference>
<protein>
    <recommendedName>
        <fullName evidence="2">DUF924 domain-containing protein</fullName>
    </recommendedName>
</protein>
<organism evidence="1">
    <name type="scientific">marine metagenome</name>
    <dbReference type="NCBI Taxonomy" id="408172"/>
    <lineage>
        <taxon>unclassified sequences</taxon>
        <taxon>metagenomes</taxon>
        <taxon>ecological metagenomes</taxon>
    </lineage>
</organism>
<dbReference type="Gene3D" id="1.20.58.320">
    <property type="entry name" value="TPR-like"/>
    <property type="match status" value="1"/>
</dbReference>
<dbReference type="SUPFAM" id="SSF48452">
    <property type="entry name" value="TPR-like"/>
    <property type="match status" value="1"/>
</dbReference>
<dbReference type="Pfam" id="PF06041">
    <property type="entry name" value="DUF924"/>
    <property type="match status" value="1"/>
</dbReference>
<gene>
    <name evidence="1" type="ORF">METZ01_LOCUS233641</name>
</gene>
<dbReference type="AlphaFoldDB" id="A0A382H1G9"/>
<name>A0A382H1G9_9ZZZZ</name>
<feature type="non-terminal residue" evidence="1">
    <location>
        <position position="111"/>
    </location>
</feature>
<dbReference type="EMBL" id="UINC01058480">
    <property type="protein sequence ID" value="SVB80787.1"/>
    <property type="molecule type" value="Genomic_DNA"/>
</dbReference>
<evidence type="ECO:0000313" key="1">
    <source>
        <dbReference type="EMBL" id="SVB80787.1"/>
    </source>
</evidence>
<sequence>MSTETISEIVAFWLGSSLENPEAAFSRKDWWYKGGRPVDEDIRARFGDLVPQACARQLMAWQSTPNGALALILLLDQFTRNLYRNTPHAYGGDACAFEVLTHAIEEKLDTA</sequence>
<accession>A0A382H1G9</accession>
<dbReference type="InterPro" id="IPR011990">
    <property type="entry name" value="TPR-like_helical_dom_sf"/>
</dbReference>